<comment type="caution">
    <text evidence="2">The sequence shown here is derived from an EMBL/GenBank/DDBJ whole genome shotgun (WGS) entry which is preliminary data.</text>
</comment>
<protein>
    <submittedName>
        <fullName evidence="2">Uncharacterized protein</fullName>
    </submittedName>
</protein>
<keyword evidence="1" id="KW-0472">Membrane</keyword>
<dbReference type="OrthoDB" id="9779233at2"/>
<dbReference type="Proteomes" id="UP000239990">
    <property type="component" value="Unassembled WGS sequence"/>
</dbReference>
<evidence type="ECO:0000313" key="2">
    <source>
        <dbReference type="EMBL" id="PPA73990.1"/>
    </source>
</evidence>
<dbReference type="EMBL" id="PREU01000012">
    <property type="protein sequence ID" value="PPA73990.1"/>
    <property type="molecule type" value="Genomic_DNA"/>
</dbReference>
<dbReference type="GO" id="GO:0016020">
    <property type="term" value="C:membrane"/>
    <property type="evidence" value="ECO:0007669"/>
    <property type="project" value="TreeGrafter"/>
</dbReference>
<organism evidence="2 3">
    <name type="scientific">Achromobacter spanius</name>
    <dbReference type="NCBI Taxonomy" id="217203"/>
    <lineage>
        <taxon>Bacteria</taxon>
        <taxon>Pseudomonadati</taxon>
        <taxon>Pseudomonadota</taxon>
        <taxon>Betaproteobacteria</taxon>
        <taxon>Burkholderiales</taxon>
        <taxon>Alcaligenaceae</taxon>
        <taxon>Achromobacter</taxon>
    </lineage>
</organism>
<dbReference type="PANTHER" id="PTHR32251">
    <property type="entry name" value="3-OXO-5-ALPHA-STEROID 4-DEHYDROGENASE"/>
    <property type="match status" value="1"/>
</dbReference>
<reference evidence="2 3" key="1">
    <citation type="submission" date="2018-02" db="EMBL/GenBank/DDBJ databases">
        <title>Draft Genome of Achromobacter spanius stain 6.</title>
        <authorList>
            <person name="Gunasekera T.S."/>
            <person name="Radwan O."/>
            <person name="Ruiz O.N."/>
        </authorList>
    </citation>
    <scope>NUCLEOTIDE SEQUENCE [LARGE SCALE GENOMIC DNA]</scope>
    <source>
        <strain evidence="2 3">6</strain>
    </source>
</reference>
<dbReference type="InterPro" id="IPR010721">
    <property type="entry name" value="UstE-like"/>
</dbReference>
<gene>
    <name evidence="2" type="ORF">C4E15_23390</name>
</gene>
<feature type="transmembrane region" description="Helical" evidence="1">
    <location>
        <begin position="105"/>
        <end position="128"/>
    </location>
</feature>
<accession>A0A2S5GLQ0</accession>
<dbReference type="Pfam" id="PF06966">
    <property type="entry name" value="DUF1295"/>
    <property type="match status" value="1"/>
</dbReference>
<keyword evidence="1" id="KW-1133">Transmembrane helix</keyword>
<dbReference type="Gene3D" id="1.20.120.1630">
    <property type="match status" value="1"/>
</dbReference>
<dbReference type="AlphaFoldDB" id="A0A2S5GLQ0"/>
<feature type="transmembrane region" description="Helical" evidence="1">
    <location>
        <begin position="57"/>
        <end position="76"/>
    </location>
</feature>
<proteinExistence type="predicted"/>
<evidence type="ECO:0000313" key="3">
    <source>
        <dbReference type="Proteomes" id="UP000239990"/>
    </source>
</evidence>
<dbReference type="PANTHER" id="PTHR32251:SF17">
    <property type="entry name" value="STEROID 5-ALPHA REDUCTASE C-TERMINAL DOMAIN-CONTAINING PROTEIN"/>
    <property type="match status" value="1"/>
</dbReference>
<dbReference type="PROSITE" id="PS50244">
    <property type="entry name" value="S5A_REDUCTASE"/>
    <property type="match status" value="1"/>
</dbReference>
<keyword evidence="1" id="KW-0812">Transmembrane</keyword>
<feature type="transmembrane region" description="Helical" evidence="1">
    <location>
        <begin position="6"/>
        <end position="24"/>
    </location>
</feature>
<evidence type="ECO:0000256" key="1">
    <source>
        <dbReference type="SAM" id="Phobius"/>
    </source>
</evidence>
<name>A0A2S5GLQ0_9BURK</name>
<feature type="transmembrane region" description="Helical" evidence="1">
    <location>
        <begin position="31"/>
        <end position="51"/>
    </location>
</feature>
<sequence length="273" mass="30507">MTPIMQALMVAAVAALLMAGGWLWQRRHHNAGIVDAMWASGMAVAAVLLAWTGPGAATPRVLLAVLGGVWAGRLALHIWKRVRHGEEDGRYRALRAHWNGSQGKFALFFLAQAGLVVFMSLPFIAVAANPVPGMTPWAWLGVLVWAVSVAGETVADRQLDAFRADPANRGRTCRTGLWRVSRHPNYFFEWLHWFSYVALAAGSGLAWLAWVGPIAMYIFLRWISGIPYTEAQALRSRGEDYRQYQRTTPMLFPWFPKRDRAGPPHHRTPTPEE</sequence>
<feature type="transmembrane region" description="Helical" evidence="1">
    <location>
        <begin position="193"/>
        <end position="220"/>
    </location>
</feature>